<dbReference type="InterPro" id="IPR025659">
    <property type="entry name" value="Tubby-like_C"/>
</dbReference>
<organism evidence="2 3">
    <name type="scientific">Pisciglobus halotolerans</name>
    <dbReference type="NCBI Taxonomy" id="745365"/>
    <lineage>
        <taxon>Bacteria</taxon>
        <taxon>Bacillati</taxon>
        <taxon>Bacillota</taxon>
        <taxon>Bacilli</taxon>
        <taxon>Lactobacillales</taxon>
        <taxon>Carnobacteriaceae</taxon>
    </lineage>
</organism>
<dbReference type="InterPro" id="IPR038595">
    <property type="entry name" value="LOR_sf"/>
</dbReference>
<dbReference type="Pfam" id="PF04525">
    <property type="entry name" value="LOR"/>
    <property type="match status" value="1"/>
</dbReference>
<dbReference type="Proteomes" id="UP000198668">
    <property type="component" value="Unassembled WGS sequence"/>
</dbReference>
<keyword evidence="3" id="KW-1185">Reference proteome</keyword>
<evidence type="ECO:0000313" key="3">
    <source>
        <dbReference type="Proteomes" id="UP000198668"/>
    </source>
</evidence>
<evidence type="ECO:0000313" key="2">
    <source>
        <dbReference type="EMBL" id="SFH71778.1"/>
    </source>
</evidence>
<protein>
    <submittedName>
        <fullName evidence="2">Uncharacterized protein YxjI</fullName>
    </submittedName>
</protein>
<dbReference type="Gene3D" id="2.40.160.200">
    <property type="entry name" value="LURP1-related"/>
    <property type="match status" value="1"/>
</dbReference>
<gene>
    <name evidence="2" type="ORF">SAMN04489868_1163</name>
</gene>
<reference evidence="2 3" key="1">
    <citation type="submission" date="2016-10" db="EMBL/GenBank/DDBJ databases">
        <authorList>
            <person name="de Groot N.N."/>
        </authorList>
    </citation>
    <scope>NUCLEOTIDE SEQUENCE [LARGE SCALE GENOMIC DNA]</scope>
    <source>
        <strain evidence="2 3">DSM 27630</strain>
    </source>
</reference>
<accession>A0A1I3CB85</accession>
<sequence length="162" mass="18764">MELFIKQKVFSWKDHFSVKDRQGRDCYLVEGKLFSWGKKLHVFDQSGKEVLYIEQRLWKWLPTYVLFIEGKEAAVVKQEFSFFKPRYTIEGPNWRMEGSFGAHQYQIMESGKVIADISKEWFTWGDSYALRINDEAHALLALGIIIVIDCVIASQQAASSGS</sequence>
<dbReference type="InterPro" id="IPR007612">
    <property type="entry name" value="LOR"/>
</dbReference>
<dbReference type="SUPFAM" id="SSF54518">
    <property type="entry name" value="Tubby C-terminal domain-like"/>
    <property type="match status" value="1"/>
</dbReference>
<evidence type="ECO:0000256" key="1">
    <source>
        <dbReference type="ARBA" id="ARBA00005437"/>
    </source>
</evidence>
<comment type="similarity">
    <text evidence="1">Belongs to the LOR family.</text>
</comment>
<dbReference type="EMBL" id="FOQE01000016">
    <property type="protein sequence ID" value="SFH71778.1"/>
    <property type="molecule type" value="Genomic_DNA"/>
</dbReference>
<dbReference type="AlphaFoldDB" id="A0A1I3CB85"/>
<proteinExistence type="inferred from homology"/>
<name>A0A1I3CB85_9LACT</name>